<dbReference type="NCBIfam" id="TIGR00121">
    <property type="entry name" value="birA_ligase"/>
    <property type="match status" value="1"/>
</dbReference>
<evidence type="ECO:0000256" key="3">
    <source>
        <dbReference type="ARBA" id="ARBA00024227"/>
    </source>
</evidence>
<dbReference type="Proteomes" id="UP000553766">
    <property type="component" value="Unassembled WGS sequence"/>
</dbReference>
<feature type="domain" description="BPL/LPL catalytic" evidence="5">
    <location>
        <begin position="5"/>
        <end position="183"/>
    </location>
</feature>
<dbReference type="PROSITE" id="PS51733">
    <property type="entry name" value="BPL_LPL_CATALYTIC"/>
    <property type="match status" value="1"/>
</dbReference>
<organism evidence="6 7">
    <name type="scientific">Rubricella aquisinus</name>
    <dbReference type="NCBI Taxonomy" id="2028108"/>
    <lineage>
        <taxon>Bacteria</taxon>
        <taxon>Pseudomonadati</taxon>
        <taxon>Pseudomonadota</taxon>
        <taxon>Alphaproteobacteria</taxon>
        <taxon>Rhodobacterales</taxon>
        <taxon>Paracoccaceae</taxon>
        <taxon>Rubricella</taxon>
    </lineage>
</organism>
<evidence type="ECO:0000313" key="7">
    <source>
        <dbReference type="Proteomes" id="UP000553766"/>
    </source>
</evidence>
<keyword evidence="2" id="KW-0092">Biotin</keyword>
<protein>
    <recommendedName>
        <fullName evidence="3">biotin--[biotin carboxyl-carrier protein] ligase</fullName>
        <ecNumber evidence="3">6.3.4.15</ecNumber>
    </recommendedName>
</protein>
<accession>A0A840WKT3</accession>
<keyword evidence="1 6" id="KW-0436">Ligase</keyword>
<evidence type="ECO:0000259" key="5">
    <source>
        <dbReference type="PROSITE" id="PS51733"/>
    </source>
</evidence>
<comment type="catalytic activity">
    <reaction evidence="4">
        <text>biotin + L-lysyl-[protein] + ATP = N(6)-biotinyl-L-lysyl-[protein] + AMP + diphosphate + H(+)</text>
        <dbReference type="Rhea" id="RHEA:11756"/>
        <dbReference type="Rhea" id="RHEA-COMP:9752"/>
        <dbReference type="Rhea" id="RHEA-COMP:10505"/>
        <dbReference type="ChEBI" id="CHEBI:15378"/>
        <dbReference type="ChEBI" id="CHEBI:29969"/>
        <dbReference type="ChEBI" id="CHEBI:30616"/>
        <dbReference type="ChEBI" id="CHEBI:33019"/>
        <dbReference type="ChEBI" id="CHEBI:57586"/>
        <dbReference type="ChEBI" id="CHEBI:83144"/>
        <dbReference type="ChEBI" id="CHEBI:456215"/>
        <dbReference type="EC" id="6.3.4.15"/>
    </reaction>
</comment>
<evidence type="ECO:0000256" key="2">
    <source>
        <dbReference type="ARBA" id="ARBA00023267"/>
    </source>
</evidence>
<dbReference type="InterPro" id="IPR045864">
    <property type="entry name" value="aa-tRNA-synth_II/BPL/LPL"/>
</dbReference>
<dbReference type="PANTHER" id="PTHR12835">
    <property type="entry name" value="BIOTIN PROTEIN LIGASE"/>
    <property type="match status" value="1"/>
</dbReference>
<evidence type="ECO:0000256" key="4">
    <source>
        <dbReference type="ARBA" id="ARBA00047846"/>
    </source>
</evidence>
<evidence type="ECO:0000256" key="1">
    <source>
        <dbReference type="ARBA" id="ARBA00022598"/>
    </source>
</evidence>
<dbReference type="Gene3D" id="2.30.30.100">
    <property type="match status" value="1"/>
</dbReference>
<dbReference type="InterPro" id="IPR004143">
    <property type="entry name" value="BPL_LPL_catalytic"/>
</dbReference>
<dbReference type="GO" id="GO:0004077">
    <property type="term" value="F:biotin--[biotin carboxyl-carrier protein] ligase activity"/>
    <property type="evidence" value="ECO:0007669"/>
    <property type="project" value="UniProtKB-EC"/>
</dbReference>
<dbReference type="Pfam" id="PF03099">
    <property type="entry name" value="BPL_LplA_LipB"/>
    <property type="match status" value="1"/>
</dbReference>
<proteinExistence type="predicted"/>
<dbReference type="GO" id="GO:0005737">
    <property type="term" value="C:cytoplasm"/>
    <property type="evidence" value="ECO:0007669"/>
    <property type="project" value="TreeGrafter"/>
</dbReference>
<sequence>MADWPAGVGRIVLAQTDSTMNEAPRQIAAGASVPFWVLALAQSGGRGRRGRAWDMPAGNFAASHVMAPKGPQADWALRSFTASLALYEAFDALTGRADLFTLKWPNDVLCEGRKCAGILLETDGARLTLGIGVNLVAYPEQATLEAGALPATSILEATGRRITPEALLDALAPAFARWEQVLIEDGFAPVRAAWLSRAANIGKPVTARMPGRSVSGLFDGIDTTGAIVIDTGAGRQVLPAADIFFAPS</sequence>
<dbReference type="EC" id="6.3.4.15" evidence="3"/>
<name>A0A840WKT3_9RHOB</name>
<gene>
    <name evidence="6" type="ORF">FHS89_001728</name>
</gene>
<dbReference type="EMBL" id="JACIJS010000005">
    <property type="protein sequence ID" value="MBB5515708.1"/>
    <property type="molecule type" value="Genomic_DNA"/>
</dbReference>
<dbReference type="SUPFAM" id="SSF55681">
    <property type="entry name" value="Class II aaRS and biotin synthetases"/>
    <property type="match status" value="1"/>
</dbReference>
<evidence type="ECO:0000313" key="6">
    <source>
        <dbReference type="EMBL" id="MBB5515708.1"/>
    </source>
</evidence>
<dbReference type="AlphaFoldDB" id="A0A840WKT3"/>
<dbReference type="Pfam" id="PF02237">
    <property type="entry name" value="BPL_C"/>
    <property type="match status" value="1"/>
</dbReference>
<keyword evidence="7" id="KW-1185">Reference proteome</keyword>
<dbReference type="Gene3D" id="3.30.930.10">
    <property type="entry name" value="Bira Bifunctional Protein, Domain 2"/>
    <property type="match status" value="1"/>
</dbReference>
<dbReference type="RefSeq" id="WP_184010665.1">
    <property type="nucleotide sequence ID" value="NZ_JACIJS010000005.1"/>
</dbReference>
<reference evidence="6 7" key="1">
    <citation type="submission" date="2020-08" db="EMBL/GenBank/DDBJ databases">
        <title>Genomic Encyclopedia of Type Strains, Phase IV (KMG-IV): sequencing the most valuable type-strain genomes for metagenomic binning, comparative biology and taxonomic classification.</title>
        <authorList>
            <person name="Goeker M."/>
        </authorList>
    </citation>
    <scope>NUCLEOTIDE SEQUENCE [LARGE SCALE GENOMIC DNA]</scope>
    <source>
        <strain evidence="6 7">DSM 103377</strain>
    </source>
</reference>
<dbReference type="PANTHER" id="PTHR12835:SF5">
    <property type="entry name" value="BIOTIN--PROTEIN LIGASE"/>
    <property type="match status" value="1"/>
</dbReference>
<comment type="caution">
    <text evidence="6">The sequence shown here is derived from an EMBL/GenBank/DDBJ whole genome shotgun (WGS) entry which is preliminary data.</text>
</comment>
<dbReference type="InterPro" id="IPR003142">
    <property type="entry name" value="BPL_C"/>
</dbReference>
<dbReference type="InterPro" id="IPR004408">
    <property type="entry name" value="Biotin_CoA_COase_ligase"/>
</dbReference>